<evidence type="ECO:0000313" key="2">
    <source>
        <dbReference type="Proteomes" id="UP000199337"/>
    </source>
</evidence>
<proteinExistence type="predicted"/>
<name>A0A1I2VN60_9FIRM</name>
<accession>A0A1I2VN60</accession>
<dbReference type="InterPro" id="IPR008979">
    <property type="entry name" value="Galactose-bd-like_sf"/>
</dbReference>
<organism evidence="1 2">
    <name type="scientific">Desulfotruncus arcticus DSM 17038</name>
    <dbReference type="NCBI Taxonomy" id="1121424"/>
    <lineage>
        <taxon>Bacteria</taxon>
        <taxon>Bacillati</taxon>
        <taxon>Bacillota</taxon>
        <taxon>Clostridia</taxon>
        <taxon>Eubacteriales</taxon>
        <taxon>Desulfallaceae</taxon>
        <taxon>Desulfotruncus</taxon>
    </lineage>
</organism>
<sequence length="188" mass="20711">MVNVVFGIAILFLLYANFSIKQQSPSNASTAAPQSPANDSSTSDDLLTSLIVNGNFEQGALGWSNPKAIQKEANGNHYIINNYNWLIKQDLNLLVNKTYEISASIKRGTATGPARIVITFLDVNGKRLNKYYDINYTNQGAGWEEIPNQLITVPENTSKARIYLLCKDKKGYYCFDNIRLAGAAAPAN</sequence>
<dbReference type="STRING" id="341036.SAMN05660649_03032"/>
<dbReference type="EMBL" id="FOOX01000011">
    <property type="protein sequence ID" value="SFG88946.1"/>
    <property type="molecule type" value="Genomic_DNA"/>
</dbReference>
<reference evidence="2" key="1">
    <citation type="submission" date="2016-10" db="EMBL/GenBank/DDBJ databases">
        <authorList>
            <person name="Varghese N."/>
            <person name="Submissions S."/>
        </authorList>
    </citation>
    <scope>NUCLEOTIDE SEQUENCE [LARGE SCALE GENOMIC DNA]</scope>
    <source>
        <strain evidence="2">DSM 17038</strain>
    </source>
</reference>
<gene>
    <name evidence="1" type="ORF">SAMN05660649_03032</name>
</gene>
<dbReference type="SUPFAM" id="SSF49785">
    <property type="entry name" value="Galactose-binding domain-like"/>
    <property type="match status" value="1"/>
</dbReference>
<dbReference type="AlphaFoldDB" id="A0A1I2VN60"/>
<evidence type="ECO:0000313" key="1">
    <source>
        <dbReference type="EMBL" id="SFG88946.1"/>
    </source>
</evidence>
<keyword evidence="2" id="KW-1185">Reference proteome</keyword>
<protein>
    <recommendedName>
        <fullName evidence="3">Carbohydrate binding domain-containing protein</fullName>
    </recommendedName>
</protein>
<dbReference type="Proteomes" id="UP000199337">
    <property type="component" value="Unassembled WGS sequence"/>
</dbReference>
<dbReference type="Gene3D" id="2.60.120.260">
    <property type="entry name" value="Galactose-binding domain-like"/>
    <property type="match status" value="1"/>
</dbReference>
<evidence type="ECO:0008006" key="3">
    <source>
        <dbReference type="Google" id="ProtNLM"/>
    </source>
</evidence>